<dbReference type="Gene3D" id="3.30.2310.20">
    <property type="entry name" value="RelE-like"/>
    <property type="match status" value="1"/>
</dbReference>
<evidence type="ECO:0000313" key="2">
    <source>
        <dbReference type="EMBL" id="NYF80122.1"/>
    </source>
</evidence>
<proteinExistence type="predicted"/>
<gene>
    <name evidence="2" type="ORF">HDF17_002442</name>
</gene>
<dbReference type="EMBL" id="JACCCW010000002">
    <property type="protein sequence ID" value="NYF80122.1"/>
    <property type="molecule type" value="Genomic_DNA"/>
</dbReference>
<accession>A0A7Y9PHQ7</accession>
<dbReference type="InterPro" id="IPR035093">
    <property type="entry name" value="RelE/ParE_toxin_dom_sf"/>
</dbReference>
<comment type="caution">
    <text evidence="2">The sequence shown here is derived from an EMBL/GenBank/DDBJ whole genome shotgun (WGS) entry which is preliminary data.</text>
</comment>
<name>A0A7Y9PHQ7_9BACT</name>
<organism evidence="2 3">
    <name type="scientific">Granulicella arctica</name>
    <dbReference type="NCBI Taxonomy" id="940613"/>
    <lineage>
        <taxon>Bacteria</taxon>
        <taxon>Pseudomonadati</taxon>
        <taxon>Acidobacteriota</taxon>
        <taxon>Terriglobia</taxon>
        <taxon>Terriglobales</taxon>
        <taxon>Acidobacteriaceae</taxon>
        <taxon>Granulicella</taxon>
    </lineage>
</organism>
<dbReference type="InterPro" id="IPR007712">
    <property type="entry name" value="RelE/ParE_toxin"/>
</dbReference>
<dbReference type="RefSeq" id="WP_179491264.1">
    <property type="nucleotide sequence ID" value="NZ_JACCCW010000002.1"/>
</dbReference>
<dbReference type="Pfam" id="PF05016">
    <property type="entry name" value="ParE_toxin"/>
    <property type="match status" value="1"/>
</dbReference>
<keyword evidence="1" id="KW-1277">Toxin-antitoxin system</keyword>
<dbReference type="Proteomes" id="UP000589520">
    <property type="component" value="Unassembled WGS sequence"/>
</dbReference>
<protein>
    <submittedName>
        <fullName evidence="2">Plasmid stabilization system protein ParE</fullName>
    </submittedName>
</protein>
<evidence type="ECO:0000313" key="3">
    <source>
        <dbReference type="Proteomes" id="UP000589520"/>
    </source>
</evidence>
<evidence type="ECO:0000256" key="1">
    <source>
        <dbReference type="ARBA" id="ARBA00022649"/>
    </source>
</evidence>
<reference evidence="2 3" key="1">
    <citation type="submission" date="2020-07" db="EMBL/GenBank/DDBJ databases">
        <title>Genomic Encyclopedia of Type Strains, Phase IV (KMG-V): Genome sequencing to study the core and pangenomes of soil and plant-associated prokaryotes.</title>
        <authorList>
            <person name="Whitman W."/>
        </authorList>
    </citation>
    <scope>NUCLEOTIDE SEQUENCE [LARGE SCALE GENOMIC DNA]</scope>
    <source>
        <strain evidence="2 3">X4EP2</strain>
    </source>
</reference>
<keyword evidence="3" id="KW-1185">Reference proteome</keyword>
<sequence>MSSAKSIAYRVELAERAVLDLESIYFEIDAENSPSALRWYNGLEEIVFSLDRLPDRGARTEEDRRLRQLLYGNKPHIYRIIYSIGRTAKRVTVIHIRHGARDSFQ</sequence>
<dbReference type="AlphaFoldDB" id="A0A7Y9PHQ7"/>